<feature type="compositionally biased region" description="Basic and acidic residues" evidence="12">
    <location>
        <begin position="450"/>
        <end position="485"/>
    </location>
</feature>
<evidence type="ECO:0000256" key="7">
    <source>
        <dbReference type="ARBA" id="ARBA00022583"/>
    </source>
</evidence>
<dbReference type="InterPro" id="IPR013761">
    <property type="entry name" value="SAM/pointed_sf"/>
</dbReference>
<feature type="region of interest" description="Disordered" evidence="12">
    <location>
        <begin position="875"/>
        <end position="918"/>
    </location>
</feature>
<dbReference type="GO" id="GO:0030479">
    <property type="term" value="C:actin cortical patch"/>
    <property type="evidence" value="ECO:0007669"/>
    <property type="project" value="UniProtKB-SubCell"/>
</dbReference>
<dbReference type="GO" id="GO:0003779">
    <property type="term" value="F:actin binding"/>
    <property type="evidence" value="ECO:0007669"/>
    <property type="project" value="UniProtKB-KW"/>
</dbReference>
<feature type="compositionally biased region" description="Low complexity" evidence="12">
    <location>
        <begin position="810"/>
        <end position="823"/>
    </location>
</feature>
<dbReference type="GO" id="GO:0005886">
    <property type="term" value="C:plasma membrane"/>
    <property type="evidence" value="ECO:0007669"/>
    <property type="project" value="UniProtKB-SubCell"/>
</dbReference>
<dbReference type="EMBL" id="JABBWK010000003">
    <property type="protein sequence ID" value="KAG1907239.1"/>
    <property type="molecule type" value="Genomic_DNA"/>
</dbReference>
<evidence type="ECO:0000259" key="13">
    <source>
        <dbReference type="PROSITE" id="PS50002"/>
    </source>
</evidence>
<name>A0AAD4EJ98_9AGAM</name>
<evidence type="ECO:0000256" key="8">
    <source>
        <dbReference type="ARBA" id="ARBA00022753"/>
    </source>
</evidence>
<keyword evidence="10" id="KW-0206">Cytoskeleton</keyword>
<dbReference type="PROSITE" id="PS50002">
    <property type="entry name" value="SH3"/>
    <property type="match status" value="3"/>
</dbReference>
<feature type="compositionally biased region" description="Polar residues" evidence="12">
    <location>
        <begin position="486"/>
        <end position="502"/>
    </location>
</feature>
<feature type="domain" description="SH3" evidence="13">
    <location>
        <begin position="331"/>
        <end position="391"/>
    </location>
</feature>
<sequence>MSEHEEYLAVLKASYDYQPQSEEELAITENQIVFLLERTDDDWWKVKIKGGSQEEDSPSGLVPAAYVEQAEHMSLVKAIYDYNSAAPGELSIKEDEVLMVFDREEDWILVQSKQGGKAGFVPGNYVEETTGAESTPAPASVAPQIIIPPSPEPPARPLSVYVDPADRVAQSKAQARVSDEIKTWSVSEVDKKGKKKKGTLGVGNGSLFFASESDKTPVQKWQISDVGDISVEKYKHVHIDMGGPSATKLHFHVRSKDTADAVVEKLETSCTLASADQHAVISPPPRSEVSSPVRKNGASVRFAEESPAIIPPRESSSEEEEEAEEDGQGIDDGEPAVALYDFEGTGSDELSVQEGERLWIIEKEGEEWWKCRNEHGIEGVVPASYLESTGGASVTTEPEDDGAAEREEQERLEAERKEEERRERERERTEKERKKKEQEQRAKAAAAAAEVDRKRREKEETAAAAEAERRKRQEAAKRAQQRAERGQSSSPRPPTSQANPRESTSSAGRSSSDAHKSIPSAESTRIWHDRSGQFRVEAAFLGYSNGKLRLHKVNGVVIEVPSEKMSLEDIRYVERLNAKNDNPPAAPRRHSDDDDQPLALKQKEVVRRATMSTQPKKLQTDWFEFFLNAGCDIDDCTRYAASFERDKIDEAILPDTTESTMRSLGLREGDIIRVTKHIQLKFAKPKKDTSQEQLIRDEELARQLQEEENGTRSKGSSSPAPNLFAGPGGVLKNNTQRRGRPQPSRSLPPPSVDLNAISSASDQIKRTDSPLVMSPATITPVQPPQRSSSTVPVTSGFEDDAWTNRPGSKPLAASYRAPSAPPATASAVAPVSAVLAAPAPPPPPPVAPVQVATTGNGLAKTDADIFDQLARLSQLKTSRPSPSPAPAPPPAASSPPVVSPQPPVSYNTGLGSSPTPIGQHLQIQQTGAQGPRGPFAPVPANQSLLQPLIPTTTGFNNFVPTRPFSASPFQGQAPPPFLSAQPTGFPSTSQPLLSQPTGLPTSGPLLSQPTGMFGGPFGTYGARPSFQNTTMQQVQPNPTGVFAQSPFNNVVSSPPPSYSQSNTDSNTTPANIFAQMKSGTFASGNEYSGPQQAETYDALRVNPIAPQPTGFVPQTTGWGFQPNNGFQPNGYTGY</sequence>
<keyword evidence="10" id="KW-0963">Cytoplasm</keyword>
<dbReference type="Gene3D" id="2.30.30.40">
    <property type="entry name" value="SH3 Domains"/>
    <property type="match status" value="3"/>
</dbReference>
<dbReference type="Pfam" id="PF00018">
    <property type="entry name" value="SH3_1"/>
    <property type="match status" value="3"/>
</dbReference>
<evidence type="ECO:0000256" key="2">
    <source>
        <dbReference type="ARBA" id="ARBA00004134"/>
    </source>
</evidence>
<dbReference type="PANTHER" id="PTHR15735:SF12">
    <property type="entry name" value="CDC42-INTERACTING PROTEIN 4, ISOFORM B"/>
    <property type="match status" value="1"/>
</dbReference>
<dbReference type="GO" id="GO:0010008">
    <property type="term" value="C:endosome membrane"/>
    <property type="evidence" value="ECO:0007669"/>
    <property type="project" value="UniProtKB-SubCell"/>
</dbReference>
<dbReference type="SMART" id="SM00326">
    <property type="entry name" value="SH3"/>
    <property type="match status" value="3"/>
</dbReference>
<keyword evidence="6 11" id="KW-0728">SH3 domain</keyword>
<dbReference type="GO" id="GO:0006897">
    <property type="term" value="P:endocytosis"/>
    <property type="evidence" value="ECO:0007669"/>
    <property type="project" value="UniProtKB-KW"/>
</dbReference>
<feature type="compositionally biased region" description="Polar residues" evidence="12">
    <location>
        <begin position="776"/>
        <end position="793"/>
    </location>
</feature>
<dbReference type="PRINTS" id="PR00452">
    <property type="entry name" value="SH3DOMAIN"/>
</dbReference>
<dbReference type="Gene3D" id="1.10.150.50">
    <property type="entry name" value="Transcription Factor, Ets-1"/>
    <property type="match status" value="1"/>
</dbReference>
<keyword evidence="8" id="KW-0967">Endosome</keyword>
<evidence type="ECO:0000256" key="12">
    <source>
        <dbReference type="SAM" id="MobiDB-lite"/>
    </source>
</evidence>
<accession>A0AAD4EJ98</accession>
<feature type="compositionally biased region" description="Basic and acidic residues" evidence="12">
    <location>
        <begin position="403"/>
        <end position="442"/>
    </location>
</feature>
<dbReference type="GO" id="GO:0043130">
    <property type="term" value="F:ubiquitin binding"/>
    <property type="evidence" value="ECO:0007669"/>
    <property type="project" value="InterPro"/>
</dbReference>
<evidence type="ECO:0000256" key="6">
    <source>
        <dbReference type="ARBA" id="ARBA00022443"/>
    </source>
</evidence>
<organism evidence="14 15">
    <name type="scientific">Suillus fuscotomentosus</name>
    <dbReference type="NCBI Taxonomy" id="1912939"/>
    <lineage>
        <taxon>Eukaryota</taxon>
        <taxon>Fungi</taxon>
        <taxon>Dikarya</taxon>
        <taxon>Basidiomycota</taxon>
        <taxon>Agaricomycotina</taxon>
        <taxon>Agaricomycetes</taxon>
        <taxon>Agaricomycetidae</taxon>
        <taxon>Boletales</taxon>
        <taxon>Suillineae</taxon>
        <taxon>Suillaceae</taxon>
        <taxon>Suillus</taxon>
    </lineage>
</organism>
<keyword evidence="9" id="KW-0009">Actin-binding</keyword>
<evidence type="ECO:0000256" key="11">
    <source>
        <dbReference type="PROSITE-ProRule" id="PRU00192"/>
    </source>
</evidence>
<feature type="region of interest" description="Disordered" evidence="12">
    <location>
        <begin position="578"/>
        <end position="599"/>
    </location>
</feature>
<dbReference type="RefSeq" id="XP_041232814.1">
    <property type="nucleotide sequence ID" value="XM_041360127.1"/>
</dbReference>
<evidence type="ECO:0000256" key="1">
    <source>
        <dbReference type="ARBA" id="ARBA00004125"/>
    </source>
</evidence>
<dbReference type="PANTHER" id="PTHR15735">
    <property type="entry name" value="FCH AND DOUBLE SH3 DOMAINS PROTEIN"/>
    <property type="match status" value="1"/>
</dbReference>
<dbReference type="InterPro" id="IPR036028">
    <property type="entry name" value="SH3-like_dom_sf"/>
</dbReference>
<feature type="region of interest" description="Disordered" evidence="12">
    <location>
        <begin position="382"/>
        <end position="524"/>
    </location>
</feature>
<feature type="compositionally biased region" description="Low complexity" evidence="12">
    <location>
        <begin position="305"/>
        <end position="314"/>
    </location>
</feature>
<proteinExistence type="inferred from homology"/>
<comment type="subcellular location">
    <subcellularLocation>
        <location evidence="3">Cell membrane</location>
        <topology evidence="3">Peripheral membrane protein</topology>
        <orientation evidence="3">Cytoplasmic side</orientation>
    </subcellularLocation>
    <subcellularLocation>
        <location evidence="2">Cytoplasm</location>
        <location evidence="2">Cytoskeleton</location>
        <location evidence="2">Actin patch</location>
    </subcellularLocation>
    <subcellularLocation>
        <location evidence="1">Endosome membrane</location>
        <topology evidence="1">Peripheral membrane protein</topology>
        <orientation evidence="1">Cytoplasmic side</orientation>
    </subcellularLocation>
</comment>
<dbReference type="Pfam" id="PF24081">
    <property type="entry name" value="PH_SLA1"/>
    <property type="match status" value="1"/>
</dbReference>
<evidence type="ECO:0000256" key="4">
    <source>
        <dbReference type="ARBA" id="ARBA00007948"/>
    </source>
</evidence>
<feature type="compositionally biased region" description="Polar residues" evidence="12">
    <location>
        <begin position="386"/>
        <end position="396"/>
    </location>
</feature>
<evidence type="ECO:0000256" key="9">
    <source>
        <dbReference type="ARBA" id="ARBA00023203"/>
    </source>
</evidence>
<dbReference type="Pfam" id="PF03983">
    <property type="entry name" value="SHD1"/>
    <property type="match status" value="1"/>
</dbReference>
<protein>
    <recommendedName>
        <fullName evidence="5">Actin cytoskeleton-regulatory complex protein SLA1</fullName>
    </recommendedName>
</protein>
<dbReference type="InterPro" id="IPR035800">
    <property type="entry name" value="Sla1_SH3_1"/>
</dbReference>
<evidence type="ECO:0000313" key="15">
    <source>
        <dbReference type="Proteomes" id="UP001195769"/>
    </source>
</evidence>
<comment type="caution">
    <text evidence="14">The sequence shown here is derived from an EMBL/GenBank/DDBJ whole genome shotgun (WGS) entry which is preliminary data.</text>
</comment>
<feature type="region of interest" description="Disordered" evidence="12">
    <location>
        <begin position="704"/>
        <end position="823"/>
    </location>
</feature>
<dbReference type="InterPro" id="IPR056996">
    <property type="entry name" value="PH_SLA1"/>
</dbReference>
<feature type="compositionally biased region" description="Acidic residues" evidence="12">
    <location>
        <begin position="317"/>
        <end position="334"/>
    </location>
</feature>
<feature type="compositionally biased region" description="Pro residues" evidence="12">
    <location>
        <begin position="881"/>
        <end position="903"/>
    </location>
</feature>
<evidence type="ECO:0000256" key="3">
    <source>
        <dbReference type="ARBA" id="ARBA00004413"/>
    </source>
</evidence>
<dbReference type="CDD" id="cd11773">
    <property type="entry name" value="SH3_Sla1p_1"/>
    <property type="match status" value="1"/>
</dbReference>
<feature type="domain" description="SH3" evidence="13">
    <location>
        <begin position="6"/>
        <end position="67"/>
    </location>
</feature>
<evidence type="ECO:0000313" key="14">
    <source>
        <dbReference type="EMBL" id="KAG1907239.1"/>
    </source>
</evidence>
<dbReference type="GeneID" id="64654425"/>
<gene>
    <name evidence="14" type="ORF">F5891DRAFT_1000672</name>
</gene>
<feature type="compositionally biased region" description="Polar residues" evidence="12">
    <location>
        <begin position="906"/>
        <end position="918"/>
    </location>
</feature>
<keyword evidence="15" id="KW-1185">Reference proteome</keyword>
<reference evidence="14" key="1">
    <citation type="journal article" date="2020" name="New Phytol.">
        <title>Comparative genomics reveals dynamic genome evolution in host specialist ectomycorrhizal fungi.</title>
        <authorList>
            <person name="Lofgren L.A."/>
            <person name="Nguyen N.H."/>
            <person name="Vilgalys R."/>
            <person name="Ruytinx J."/>
            <person name="Liao H.L."/>
            <person name="Branco S."/>
            <person name="Kuo A."/>
            <person name="LaButti K."/>
            <person name="Lipzen A."/>
            <person name="Andreopoulos W."/>
            <person name="Pangilinan J."/>
            <person name="Riley R."/>
            <person name="Hundley H."/>
            <person name="Na H."/>
            <person name="Barry K."/>
            <person name="Grigoriev I.V."/>
            <person name="Stajich J.E."/>
            <person name="Kennedy P.G."/>
        </authorList>
    </citation>
    <scope>NUCLEOTIDE SEQUENCE</scope>
    <source>
        <strain evidence="14">FC203</strain>
    </source>
</reference>
<dbReference type="GO" id="GO:0042802">
    <property type="term" value="F:identical protein binding"/>
    <property type="evidence" value="ECO:0007669"/>
    <property type="project" value="InterPro"/>
</dbReference>
<dbReference type="Proteomes" id="UP001195769">
    <property type="component" value="Unassembled WGS sequence"/>
</dbReference>
<dbReference type="SUPFAM" id="SSF50044">
    <property type="entry name" value="SH3-domain"/>
    <property type="match status" value="3"/>
</dbReference>
<evidence type="ECO:0000256" key="5">
    <source>
        <dbReference type="ARBA" id="ARBA00020357"/>
    </source>
</evidence>
<dbReference type="Gene3D" id="2.30.30.700">
    <property type="entry name" value="SLA1 homology domain 1"/>
    <property type="match status" value="1"/>
</dbReference>
<keyword evidence="7" id="KW-0254">Endocytosis</keyword>
<feature type="region of interest" description="Disordered" evidence="12">
    <location>
        <begin position="276"/>
        <end position="334"/>
    </location>
</feature>
<dbReference type="GO" id="GO:0030674">
    <property type="term" value="F:protein-macromolecule adaptor activity"/>
    <property type="evidence" value="ECO:0007669"/>
    <property type="project" value="InterPro"/>
</dbReference>
<dbReference type="InterPro" id="IPR001452">
    <property type="entry name" value="SH3_domain"/>
</dbReference>
<feature type="region of interest" description="Disordered" evidence="12">
    <location>
        <begin position="1114"/>
        <end position="1134"/>
    </location>
</feature>
<dbReference type="InterPro" id="IPR007131">
    <property type="entry name" value="SHD1"/>
</dbReference>
<feature type="domain" description="SH3" evidence="13">
    <location>
        <begin position="71"/>
        <end position="131"/>
    </location>
</feature>
<dbReference type="AlphaFoldDB" id="A0AAD4EJ98"/>
<evidence type="ECO:0000256" key="10">
    <source>
        <dbReference type="ARBA" id="ARBA00023212"/>
    </source>
</evidence>
<comment type="similarity">
    <text evidence="4">Belongs to the SLA1 family.</text>
</comment>
<dbReference type="CDD" id="cd00174">
    <property type="entry name" value="SH3"/>
    <property type="match status" value="1"/>
</dbReference>